<dbReference type="SUPFAM" id="SSF53335">
    <property type="entry name" value="S-adenosyl-L-methionine-dependent methyltransferases"/>
    <property type="match status" value="1"/>
</dbReference>
<keyword evidence="3" id="KW-1185">Reference proteome</keyword>
<dbReference type="GO" id="GO:0032259">
    <property type="term" value="P:methylation"/>
    <property type="evidence" value="ECO:0007669"/>
    <property type="project" value="UniProtKB-KW"/>
</dbReference>
<gene>
    <name evidence="2" type="ORF">FPY71_02130</name>
</gene>
<keyword evidence="2" id="KW-0808">Transferase</keyword>
<feature type="domain" description="Methyltransferase type 12" evidence="1">
    <location>
        <begin position="52"/>
        <end position="144"/>
    </location>
</feature>
<evidence type="ECO:0000313" key="2">
    <source>
        <dbReference type="EMBL" id="KAA0971945.1"/>
    </source>
</evidence>
<dbReference type="CDD" id="cd02440">
    <property type="entry name" value="AdoMet_MTases"/>
    <property type="match status" value="1"/>
</dbReference>
<dbReference type="GO" id="GO:0008168">
    <property type="term" value="F:methyltransferase activity"/>
    <property type="evidence" value="ECO:0007669"/>
    <property type="project" value="UniProtKB-KW"/>
</dbReference>
<dbReference type="Gene3D" id="3.40.50.150">
    <property type="entry name" value="Vaccinia Virus protein VP39"/>
    <property type="match status" value="1"/>
</dbReference>
<dbReference type="EMBL" id="VTWH01000001">
    <property type="protein sequence ID" value="KAA0971945.1"/>
    <property type="molecule type" value="Genomic_DNA"/>
</dbReference>
<evidence type="ECO:0000313" key="3">
    <source>
        <dbReference type="Proteomes" id="UP000324738"/>
    </source>
</evidence>
<dbReference type="OrthoDB" id="213472at2"/>
<dbReference type="PANTHER" id="PTHR43464:SF58">
    <property type="entry name" value="BLR7975 PROTEIN"/>
    <property type="match status" value="1"/>
</dbReference>
<accession>A0A5B0E1E8</accession>
<dbReference type="InterPro" id="IPR013217">
    <property type="entry name" value="Methyltransf_12"/>
</dbReference>
<keyword evidence="2" id="KW-0489">Methyltransferase</keyword>
<dbReference type="PANTHER" id="PTHR43464">
    <property type="entry name" value="METHYLTRANSFERASE"/>
    <property type="match status" value="1"/>
</dbReference>
<protein>
    <submittedName>
        <fullName evidence="2">Class I SAM-dependent methyltransferase</fullName>
    </submittedName>
</protein>
<dbReference type="Pfam" id="PF08242">
    <property type="entry name" value="Methyltransf_12"/>
    <property type="match status" value="1"/>
</dbReference>
<sequence length="226" mass="24182">MNLKLSPFRNPAAVASYVHDTPQKVPGLADLHRMAAILLGEGAPGSAHIFVVGAGGGLELKALAELRSDWRFTGVDPSPAMLDIARQTSAPYADRITLLEGTVDQAPMLAFDGATCLLTLHFLDTALRLHTLSQIRRRLRPGSRFVVAHHTAPDANPQSWLARSAAFAKRAGSSRANEISSAKSMADQLPLLPPIAEEELLLSAGFTEPSLFYAAFSFRGWVATAG</sequence>
<dbReference type="InterPro" id="IPR029063">
    <property type="entry name" value="SAM-dependent_MTases_sf"/>
</dbReference>
<dbReference type="AlphaFoldDB" id="A0A5B0E1E8"/>
<name>A0A5B0E1E8_9HYPH</name>
<organism evidence="2 3">
    <name type="scientific">Aureimonas fodinaquatilis</name>
    <dbReference type="NCBI Taxonomy" id="2565783"/>
    <lineage>
        <taxon>Bacteria</taxon>
        <taxon>Pseudomonadati</taxon>
        <taxon>Pseudomonadota</taxon>
        <taxon>Alphaproteobacteria</taxon>
        <taxon>Hyphomicrobiales</taxon>
        <taxon>Aurantimonadaceae</taxon>
        <taxon>Aureimonas</taxon>
    </lineage>
</organism>
<dbReference type="RefSeq" id="WP_149297179.1">
    <property type="nucleotide sequence ID" value="NZ_VTWH01000001.1"/>
</dbReference>
<proteinExistence type="predicted"/>
<reference evidence="2 3" key="1">
    <citation type="submission" date="2019-08" db="EMBL/GenBank/DDBJ databases">
        <title>Aureimonas fodiniaquatilis sp. nov., isolated from a coal mine wastewater.</title>
        <authorList>
            <person name="Kim W."/>
        </authorList>
    </citation>
    <scope>NUCLEOTIDE SEQUENCE [LARGE SCALE GENOMIC DNA]</scope>
    <source>
        <strain evidence="2 3">CAU 1482</strain>
    </source>
</reference>
<dbReference type="Proteomes" id="UP000324738">
    <property type="component" value="Unassembled WGS sequence"/>
</dbReference>
<evidence type="ECO:0000259" key="1">
    <source>
        <dbReference type="Pfam" id="PF08242"/>
    </source>
</evidence>
<comment type="caution">
    <text evidence="2">The sequence shown here is derived from an EMBL/GenBank/DDBJ whole genome shotgun (WGS) entry which is preliminary data.</text>
</comment>